<dbReference type="AlphaFoldDB" id="A0A1A9VAD5"/>
<protein>
    <submittedName>
        <fullName evidence="1">Uncharacterized protein</fullName>
    </submittedName>
</protein>
<dbReference type="EnsemblMetazoa" id="GAUT030931-RA">
    <property type="protein sequence ID" value="GAUT030931-PA"/>
    <property type="gene ID" value="GAUT030931"/>
</dbReference>
<sequence>MGVDNIELNNYSGKDLWQITSECLPSITMTTNGKKYNALEDKEASSCLIDSTYYRKTLLKKPLELDTLTNSDLLIIEVIADALSEFNLAEDAKINWKLIEPKGRKYSFIIYDLLNCFNTMTTLHNKPISKP</sequence>
<accession>A0A1A9VAD5</accession>
<evidence type="ECO:0000313" key="2">
    <source>
        <dbReference type="Proteomes" id="UP000078200"/>
    </source>
</evidence>
<proteinExistence type="predicted"/>
<reference evidence="1" key="1">
    <citation type="submission" date="2020-05" db="UniProtKB">
        <authorList>
            <consortium name="EnsemblMetazoa"/>
        </authorList>
    </citation>
    <scope>IDENTIFICATION</scope>
    <source>
        <strain evidence="1">TTRI</strain>
    </source>
</reference>
<dbReference type="Proteomes" id="UP000078200">
    <property type="component" value="Unassembled WGS sequence"/>
</dbReference>
<evidence type="ECO:0000313" key="1">
    <source>
        <dbReference type="EnsemblMetazoa" id="GAUT030931-PA"/>
    </source>
</evidence>
<keyword evidence="2" id="KW-1185">Reference proteome</keyword>
<name>A0A1A9VAD5_GLOAU</name>
<dbReference type="VEuPathDB" id="VectorBase:GAUT030931"/>
<organism evidence="1 2">
    <name type="scientific">Glossina austeni</name>
    <name type="common">Savannah tsetse fly</name>
    <dbReference type="NCBI Taxonomy" id="7395"/>
    <lineage>
        <taxon>Eukaryota</taxon>
        <taxon>Metazoa</taxon>
        <taxon>Ecdysozoa</taxon>
        <taxon>Arthropoda</taxon>
        <taxon>Hexapoda</taxon>
        <taxon>Insecta</taxon>
        <taxon>Pterygota</taxon>
        <taxon>Neoptera</taxon>
        <taxon>Endopterygota</taxon>
        <taxon>Diptera</taxon>
        <taxon>Brachycera</taxon>
        <taxon>Muscomorpha</taxon>
        <taxon>Hippoboscoidea</taxon>
        <taxon>Glossinidae</taxon>
        <taxon>Glossina</taxon>
    </lineage>
</organism>